<keyword evidence="4" id="KW-0378">Hydrolase</keyword>
<evidence type="ECO:0000256" key="1">
    <source>
        <dbReference type="ARBA" id="ARBA00004496"/>
    </source>
</evidence>
<dbReference type="KEGG" id="apln:108732518"/>
<dbReference type="InterPro" id="IPR027417">
    <property type="entry name" value="P-loop_NTPase"/>
</dbReference>
<evidence type="ECO:0000313" key="9">
    <source>
        <dbReference type="Proteomes" id="UP000192223"/>
    </source>
</evidence>
<evidence type="ECO:0000256" key="7">
    <source>
        <dbReference type="SAM" id="Coils"/>
    </source>
</evidence>
<sequence>MGKKNKSNSSLGKSLVRDRFRGRNGKFVADKSMLHTTELLDGYDWGRLNLQSVTEESSFQEFLSTAELAGTEFQAEKLNITFVNPKSNVGLLSDSEKMTKIIAHEKHKHLIQIPRRPFWTPKMSAEELQCLERDNFLKWRRSLAELQEEEGLLLTPFEKNLEFWRQLWRVIEKSDVIVQIVDARNPLLFRCEDLENYVKDISEDKVNLILINKADFLTKNQREIWAKYFESVGIRIAFFSAIIEEKKTNKKTNEDKNETQNNADLETTNVEILKLKVGKLEENVDKAANALSHIINKVEKLLNKPNSSETISLEKSDTVKNLTSHEDNVIINNNGEATSECINILTSRPQSPDISNSPEILTREELIQFFKVTHSGKKVTEGLTTIGMVGYPNVGKSSTINNLMTVKKVSVSATPGKTKHFQTLFLDKDILLCDCPGLVMPSFVFTKAEMIINGILPIDQMRDHVPPINLICNLIPRHILEDKYGLMLPKPLEGEDPERPPFAEELLNAYGYNRGFMTANGQPDNPRAARYILKDFVNGKLLFAHAPPNVNQNEYQIWPQRKNNGCINRTLPPRQARAIRSNRITSEDLDNSFFYSKTQGLHVKGQIIPNIGANHIIREASLESQQSLRCDKPWKKINKYENKKKREKLRRVYAHLDEH</sequence>
<dbReference type="Gene3D" id="1.10.1580.10">
    <property type="match status" value="1"/>
</dbReference>
<accession>A0A1W4W3Z7</accession>
<dbReference type="Gene3D" id="3.40.50.300">
    <property type="entry name" value="P-loop containing nucleotide triphosphate hydrolases"/>
    <property type="match status" value="1"/>
</dbReference>
<dbReference type="GO" id="GO:0005829">
    <property type="term" value="C:cytosol"/>
    <property type="evidence" value="ECO:0007669"/>
    <property type="project" value="TreeGrafter"/>
</dbReference>
<proteinExistence type="predicted"/>
<dbReference type="GO" id="GO:0005525">
    <property type="term" value="F:GTP binding"/>
    <property type="evidence" value="ECO:0007669"/>
    <property type="project" value="UniProtKB-KW"/>
</dbReference>
<dbReference type="SUPFAM" id="SSF52540">
    <property type="entry name" value="P-loop containing nucleoside triphosphate hydrolases"/>
    <property type="match status" value="1"/>
</dbReference>
<dbReference type="GO" id="GO:0000054">
    <property type="term" value="P:ribosomal subunit export from nucleus"/>
    <property type="evidence" value="ECO:0007669"/>
    <property type="project" value="TreeGrafter"/>
</dbReference>
<organism evidence="9 10">
    <name type="scientific">Agrilus planipennis</name>
    <name type="common">Emerald ash borer</name>
    <name type="synonym">Agrilus marcopoli</name>
    <dbReference type="NCBI Taxonomy" id="224129"/>
    <lineage>
        <taxon>Eukaryota</taxon>
        <taxon>Metazoa</taxon>
        <taxon>Ecdysozoa</taxon>
        <taxon>Arthropoda</taxon>
        <taxon>Hexapoda</taxon>
        <taxon>Insecta</taxon>
        <taxon>Pterygota</taxon>
        <taxon>Neoptera</taxon>
        <taxon>Endopterygota</taxon>
        <taxon>Coleoptera</taxon>
        <taxon>Polyphaga</taxon>
        <taxon>Elateriformia</taxon>
        <taxon>Buprestoidea</taxon>
        <taxon>Buprestidae</taxon>
        <taxon>Agrilinae</taxon>
        <taxon>Agrilus</taxon>
    </lineage>
</organism>
<gene>
    <name evidence="10" type="primary">LOC108732518</name>
    <name evidence="11" type="synonym">LOC112903922</name>
</gene>
<dbReference type="Proteomes" id="UP000192223">
    <property type="component" value="Unplaced"/>
</dbReference>
<evidence type="ECO:0000256" key="5">
    <source>
        <dbReference type="ARBA" id="ARBA00023134"/>
    </source>
</evidence>
<keyword evidence="7" id="KW-0175">Coiled coil</keyword>
<dbReference type="PANTHER" id="PTHR45709:SF2">
    <property type="entry name" value="LARGE SUBUNIT GTPASE 1 HOMOLOG"/>
    <property type="match status" value="1"/>
</dbReference>
<dbReference type="GO" id="GO:0003924">
    <property type="term" value="F:GTPase activity"/>
    <property type="evidence" value="ECO:0007669"/>
    <property type="project" value="InterPro"/>
</dbReference>
<keyword evidence="2" id="KW-0963">Cytoplasm</keyword>
<dbReference type="InterPro" id="IPR030378">
    <property type="entry name" value="G_CP_dom"/>
</dbReference>
<dbReference type="FunFam" id="1.10.1580.10:FF:000008">
    <property type="entry name" value="Large subunit GTPase 1"/>
    <property type="match status" value="1"/>
</dbReference>
<comment type="subcellular location">
    <subcellularLocation>
        <location evidence="1">Cytoplasm</location>
    </subcellularLocation>
</comment>
<dbReference type="RefSeq" id="XP_018318876.1">
    <property type="nucleotide sequence ID" value="XM_018463374.2"/>
</dbReference>
<evidence type="ECO:0000259" key="8">
    <source>
        <dbReference type="PROSITE" id="PS51721"/>
    </source>
</evidence>
<keyword evidence="3" id="KW-0547">Nucleotide-binding</keyword>
<dbReference type="PANTHER" id="PTHR45709">
    <property type="entry name" value="LARGE SUBUNIT GTPASE 1 HOMOLOG-RELATED"/>
    <property type="match status" value="1"/>
</dbReference>
<reference evidence="10 11" key="1">
    <citation type="submission" date="2025-04" db="UniProtKB">
        <authorList>
            <consortium name="RefSeq"/>
        </authorList>
    </citation>
    <scope>IDENTIFICATION</scope>
    <source>
        <tissue evidence="10 11">Entire body</tissue>
    </source>
</reference>
<dbReference type="InterPro" id="IPR006073">
    <property type="entry name" value="GTP-bd"/>
</dbReference>
<keyword evidence="5" id="KW-0342">GTP-binding</keyword>
<dbReference type="CDD" id="cd01857">
    <property type="entry name" value="HSR1_MMR1"/>
    <property type="match status" value="1"/>
</dbReference>
<dbReference type="RefSeq" id="XP_025830107.1">
    <property type="nucleotide sequence ID" value="XM_025974322.1"/>
</dbReference>
<evidence type="ECO:0000313" key="11">
    <source>
        <dbReference type="RefSeq" id="XP_025830107.1"/>
    </source>
</evidence>
<dbReference type="PROSITE" id="PS51721">
    <property type="entry name" value="G_CP"/>
    <property type="match status" value="1"/>
</dbReference>
<dbReference type="KEGG" id="apln:112903922"/>
<name>A0A1W4W3Z7_AGRPL</name>
<feature type="domain" description="CP-type G" evidence="8">
    <location>
        <begin position="164"/>
        <end position="441"/>
    </location>
</feature>
<protein>
    <recommendedName>
        <fullName evidence="6">Large subunit GTPase 1 homolog</fullName>
    </recommendedName>
</protein>
<evidence type="ECO:0000256" key="2">
    <source>
        <dbReference type="ARBA" id="ARBA00022490"/>
    </source>
</evidence>
<dbReference type="OrthoDB" id="61815at2759"/>
<feature type="coiled-coil region" evidence="7">
    <location>
        <begin position="242"/>
        <end position="304"/>
    </location>
</feature>
<dbReference type="STRING" id="224129.A0A1W4W3Z7"/>
<dbReference type="InterPro" id="IPR043358">
    <property type="entry name" value="GNL1-like"/>
</dbReference>
<dbReference type="GeneID" id="108732518"/>
<evidence type="ECO:0000256" key="6">
    <source>
        <dbReference type="ARBA" id="ARBA00040145"/>
    </source>
</evidence>
<dbReference type="AlphaFoldDB" id="A0A1W4W3Z7"/>
<evidence type="ECO:0000256" key="3">
    <source>
        <dbReference type="ARBA" id="ARBA00022741"/>
    </source>
</evidence>
<evidence type="ECO:0000256" key="4">
    <source>
        <dbReference type="ARBA" id="ARBA00022801"/>
    </source>
</evidence>
<keyword evidence="9" id="KW-1185">Reference proteome</keyword>
<dbReference type="Pfam" id="PF01926">
    <property type="entry name" value="MMR_HSR1"/>
    <property type="match status" value="1"/>
</dbReference>
<dbReference type="InterPro" id="IPR023179">
    <property type="entry name" value="GTP-bd_ortho_bundle_sf"/>
</dbReference>
<evidence type="ECO:0000313" key="10">
    <source>
        <dbReference type="RefSeq" id="XP_018318876.1"/>
    </source>
</evidence>